<keyword evidence="3" id="KW-1185">Reference proteome</keyword>
<keyword evidence="1" id="KW-1133">Transmembrane helix</keyword>
<dbReference type="Proteomes" id="UP000815677">
    <property type="component" value="Unassembled WGS sequence"/>
</dbReference>
<dbReference type="EMBL" id="DF846591">
    <property type="protein sequence ID" value="GAT50679.1"/>
    <property type="molecule type" value="Genomic_DNA"/>
</dbReference>
<keyword evidence="1" id="KW-0812">Transmembrane</keyword>
<evidence type="ECO:0000256" key="1">
    <source>
        <dbReference type="SAM" id="Phobius"/>
    </source>
</evidence>
<evidence type="ECO:0000313" key="2">
    <source>
        <dbReference type="EMBL" id="GAT50679.1"/>
    </source>
</evidence>
<gene>
    <name evidence="2" type="ORF">MCHLO_07895</name>
</gene>
<feature type="transmembrane region" description="Helical" evidence="1">
    <location>
        <begin position="268"/>
        <end position="289"/>
    </location>
</feature>
<protein>
    <recommendedName>
        <fullName evidence="4">C2H2-type domain-containing protein</fullName>
    </recommendedName>
</protein>
<reference evidence="2" key="1">
    <citation type="submission" date="2014-09" db="EMBL/GenBank/DDBJ databases">
        <title>Genome sequence of the luminous mushroom Mycena chlorophos for searching fungal bioluminescence genes.</title>
        <authorList>
            <person name="Tanaka Y."/>
            <person name="Kasuga D."/>
            <person name="Oba Y."/>
            <person name="Hase S."/>
            <person name="Sato K."/>
            <person name="Oba Y."/>
            <person name="Sakakibara Y."/>
        </authorList>
    </citation>
    <scope>NUCLEOTIDE SEQUENCE</scope>
</reference>
<name>A0ABQ0LJE3_MYCCL</name>
<sequence>MSDTLTIFNRFPADVGLVSTRHCQAPNDLEIAALSTVIPMSGPLLALTWLADNVRVFLLRLKSRREAIITRRRTRFGYLEAAVAIPAYAKTQLRVYLLASRCVCALAQRNVTIGSSSFSGLIYCDFKHRYDATTWGLWLPRIPFEDNGSKFFLYRRSAIRDAEDEVNQAITVTNGAIFCMGKFPLRTIDALTLEHRKRAESRVMLAQNAKQLVAWKIGYLAEKATVEDLNWARLKTFCATERISSNQLRHCPTTMALLEAFNRDLERITLTGALSVVLSGSFLILAAVWQQHRLVLRREYETLFPERVPTSSLKKHNVECPECGRPVKAAGLRDHVQARHGSREHREDGAPEH</sequence>
<accession>A0ABQ0LJE3</accession>
<proteinExistence type="predicted"/>
<evidence type="ECO:0008006" key="4">
    <source>
        <dbReference type="Google" id="ProtNLM"/>
    </source>
</evidence>
<organism evidence="2 3">
    <name type="scientific">Mycena chlorophos</name>
    <name type="common">Agaric fungus</name>
    <name type="synonym">Agaricus chlorophos</name>
    <dbReference type="NCBI Taxonomy" id="658473"/>
    <lineage>
        <taxon>Eukaryota</taxon>
        <taxon>Fungi</taxon>
        <taxon>Dikarya</taxon>
        <taxon>Basidiomycota</taxon>
        <taxon>Agaricomycotina</taxon>
        <taxon>Agaricomycetes</taxon>
        <taxon>Agaricomycetidae</taxon>
        <taxon>Agaricales</taxon>
        <taxon>Marasmiineae</taxon>
        <taxon>Mycenaceae</taxon>
        <taxon>Mycena</taxon>
    </lineage>
</organism>
<evidence type="ECO:0000313" key="3">
    <source>
        <dbReference type="Proteomes" id="UP000815677"/>
    </source>
</evidence>
<keyword evidence="1" id="KW-0472">Membrane</keyword>